<dbReference type="InterPro" id="IPR058625">
    <property type="entry name" value="MdtA-like_BSH"/>
</dbReference>
<feature type="non-terminal residue" evidence="3">
    <location>
        <position position="208"/>
    </location>
</feature>
<dbReference type="GO" id="GO:1990281">
    <property type="term" value="C:efflux pump complex"/>
    <property type="evidence" value="ECO:0007669"/>
    <property type="project" value="TreeGrafter"/>
</dbReference>
<dbReference type="InterPro" id="IPR006143">
    <property type="entry name" value="RND_pump_MFP"/>
</dbReference>
<dbReference type="AlphaFoldDB" id="A0A382VUB6"/>
<dbReference type="PANTHER" id="PTHR30469">
    <property type="entry name" value="MULTIDRUG RESISTANCE PROTEIN MDTA"/>
    <property type="match status" value="1"/>
</dbReference>
<dbReference type="Pfam" id="PF25917">
    <property type="entry name" value="BSH_RND"/>
    <property type="match status" value="1"/>
</dbReference>
<name>A0A382VUB6_9ZZZZ</name>
<reference evidence="3" key="1">
    <citation type="submission" date="2018-05" db="EMBL/GenBank/DDBJ databases">
        <authorList>
            <person name="Lanie J.A."/>
            <person name="Ng W.-L."/>
            <person name="Kazmierczak K.M."/>
            <person name="Andrzejewski T.M."/>
            <person name="Davidsen T.M."/>
            <person name="Wayne K.J."/>
            <person name="Tettelin H."/>
            <person name="Glass J.I."/>
            <person name="Rusch D."/>
            <person name="Podicherti R."/>
            <person name="Tsui H.-C.T."/>
            <person name="Winkler M.E."/>
        </authorList>
    </citation>
    <scope>NUCLEOTIDE SEQUENCE</scope>
</reference>
<dbReference type="PANTHER" id="PTHR30469:SF15">
    <property type="entry name" value="HLYD FAMILY OF SECRETION PROTEINS"/>
    <property type="match status" value="1"/>
</dbReference>
<feature type="domain" description="Multidrug resistance protein MdtA-like barrel-sandwich hybrid" evidence="2">
    <location>
        <begin position="43"/>
        <end position="181"/>
    </location>
</feature>
<organism evidence="3">
    <name type="scientific">marine metagenome</name>
    <dbReference type="NCBI Taxonomy" id="408172"/>
    <lineage>
        <taxon>unclassified sequences</taxon>
        <taxon>metagenomes</taxon>
        <taxon>ecological metagenomes</taxon>
    </lineage>
</organism>
<proteinExistence type="predicted"/>
<evidence type="ECO:0000259" key="2">
    <source>
        <dbReference type="Pfam" id="PF25917"/>
    </source>
</evidence>
<dbReference type="SUPFAM" id="SSF111369">
    <property type="entry name" value="HlyD-like secretion proteins"/>
    <property type="match status" value="1"/>
</dbReference>
<dbReference type="Gene3D" id="1.10.287.470">
    <property type="entry name" value="Helix hairpin bin"/>
    <property type="match status" value="1"/>
</dbReference>
<evidence type="ECO:0000256" key="1">
    <source>
        <dbReference type="SAM" id="Coils"/>
    </source>
</evidence>
<dbReference type="GO" id="GO:0015562">
    <property type="term" value="F:efflux transmembrane transporter activity"/>
    <property type="evidence" value="ECO:0007669"/>
    <property type="project" value="TreeGrafter"/>
</dbReference>
<feature type="coiled-coil region" evidence="1">
    <location>
        <begin position="112"/>
        <end position="146"/>
    </location>
</feature>
<dbReference type="NCBIfam" id="TIGR01730">
    <property type="entry name" value="RND_mfp"/>
    <property type="match status" value="1"/>
</dbReference>
<dbReference type="EMBL" id="UINC01154293">
    <property type="protein sequence ID" value="SVD49491.1"/>
    <property type="molecule type" value="Genomic_DNA"/>
</dbReference>
<accession>A0A382VUB6</accession>
<gene>
    <name evidence="3" type="ORF">METZ01_LOCUS402345</name>
</gene>
<dbReference type="Gene3D" id="2.40.50.100">
    <property type="match status" value="1"/>
</dbReference>
<dbReference type="Gene3D" id="2.40.30.170">
    <property type="match status" value="1"/>
</dbReference>
<protein>
    <recommendedName>
        <fullName evidence="2">Multidrug resistance protein MdtA-like barrel-sandwich hybrid domain-containing protein</fullName>
    </recommendedName>
</protein>
<keyword evidence="1" id="KW-0175">Coiled coil</keyword>
<sequence>MYGLTPVPLSMAAVAITTGKVATTTIEEKESAMGIIYSLSSPKVASEVSGRVIKVLIDVGDAVQQGQIMAEIDPERYELETIQAKAETARLSALKINQELDLSRAERLYKNNLVSEEILDKTKAELEALEQQIKAAEAKHNSSKKLLRDTKIKAPITGYVAAKKIVMGDFVQTGTIVFELVDTKNLRVGVSFPEYQSSKLKKGLKTYL</sequence>
<evidence type="ECO:0000313" key="3">
    <source>
        <dbReference type="EMBL" id="SVD49491.1"/>
    </source>
</evidence>